<evidence type="ECO:0000313" key="13">
    <source>
        <dbReference type="Proteomes" id="UP001152795"/>
    </source>
</evidence>
<sequence>MSKSRVSPEEPRTTAASICREFTESTTLHGIQNVFKKGSKKKRIIWLFCLLVAAAAYLKFTQILVLSFFSYDVITHITLVNQDAADVPAITICNFNPFRRDYSERTKLSQFMSIFHKKSFSAAKFFALGNFTETSMEKMYRDGAHKLDEMLHLCEFRGKNCYAQNFTPVVTRLGLCYTFNKDFSFMKIENPGVEFGLKLHLSPQQDLYYGFAGEIAGFKVHIHKQDESPLIKENGFAVMPGTSTFVAVTTKQVKSLPPPYKSKCANKKIFGTSAYSKPLCFEECRTRFIISKCHCRSAEMQGNQFNLLSNLRTWIFCL</sequence>
<gene>
    <name evidence="12" type="ORF">PACLA_8A011238</name>
</gene>
<comment type="similarity">
    <text evidence="11">Belongs to the amiloride-sensitive sodium channel (TC 1.A.6) family.</text>
</comment>
<evidence type="ECO:0000256" key="8">
    <source>
        <dbReference type="ARBA" id="ARBA00023136"/>
    </source>
</evidence>
<protein>
    <submittedName>
        <fullName evidence="12">Acid-sensing ion channel 2-like</fullName>
    </submittedName>
</protein>
<keyword evidence="6" id="KW-0915">Sodium</keyword>
<dbReference type="OrthoDB" id="6154304at2759"/>
<accession>A0A7D9E465</accession>
<keyword evidence="4 11" id="KW-0812">Transmembrane</keyword>
<dbReference type="PRINTS" id="PR01078">
    <property type="entry name" value="AMINACHANNEL"/>
</dbReference>
<dbReference type="AlphaFoldDB" id="A0A7D9E465"/>
<evidence type="ECO:0000256" key="9">
    <source>
        <dbReference type="ARBA" id="ARBA00023201"/>
    </source>
</evidence>
<evidence type="ECO:0000256" key="1">
    <source>
        <dbReference type="ARBA" id="ARBA00004141"/>
    </source>
</evidence>
<keyword evidence="8" id="KW-0472">Membrane</keyword>
<keyword evidence="10 11" id="KW-0407">Ion channel</keyword>
<dbReference type="PANTHER" id="PTHR11690:SF300">
    <property type="entry name" value="PICKPOCKET PROTEIN 19"/>
    <property type="match status" value="1"/>
</dbReference>
<dbReference type="GO" id="GO:0015280">
    <property type="term" value="F:ligand-gated sodium channel activity"/>
    <property type="evidence" value="ECO:0007669"/>
    <property type="project" value="TreeGrafter"/>
</dbReference>
<evidence type="ECO:0000256" key="11">
    <source>
        <dbReference type="RuleBase" id="RU000679"/>
    </source>
</evidence>
<dbReference type="PANTHER" id="PTHR11690">
    <property type="entry name" value="AMILORIDE-SENSITIVE SODIUM CHANNEL-RELATED"/>
    <property type="match status" value="1"/>
</dbReference>
<reference evidence="12" key="1">
    <citation type="submission" date="2020-04" db="EMBL/GenBank/DDBJ databases">
        <authorList>
            <person name="Alioto T."/>
            <person name="Alioto T."/>
            <person name="Gomez Garrido J."/>
        </authorList>
    </citation>
    <scope>NUCLEOTIDE SEQUENCE</scope>
    <source>
        <strain evidence="12">A484AB</strain>
    </source>
</reference>
<dbReference type="Gene3D" id="2.60.470.10">
    <property type="entry name" value="Acid-sensing ion channels like domains"/>
    <property type="match status" value="1"/>
</dbReference>
<organism evidence="12 13">
    <name type="scientific">Paramuricea clavata</name>
    <name type="common">Red gorgonian</name>
    <name type="synonym">Violescent sea-whip</name>
    <dbReference type="NCBI Taxonomy" id="317549"/>
    <lineage>
        <taxon>Eukaryota</taxon>
        <taxon>Metazoa</taxon>
        <taxon>Cnidaria</taxon>
        <taxon>Anthozoa</taxon>
        <taxon>Octocorallia</taxon>
        <taxon>Malacalcyonacea</taxon>
        <taxon>Plexauridae</taxon>
        <taxon>Paramuricea</taxon>
    </lineage>
</organism>
<keyword evidence="13" id="KW-1185">Reference proteome</keyword>
<dbReference type="Proteomes" id="UP001152795">
    <property type="component" value="Unassembled WGS sequence"/>
</dbReference>
<evidence type="ECO:0000256" key="10">
    <source>
        <dbReference type="ARBA" id="ARBA00023303"/>
    </source>
</evidence>
<dbReference type="Pfam" id="PF00858">
    <property type="entry name" value="ASC"/>
    <property type="match status" value="1"/>
</dbReference>
<evidence type="ECO:0000256" key="6">
    <source>
        <dbReference type="ARBA" id="ARBA00023053"/>
    </source>
</evidence>
<evidence type="ECO:0000256" key="5">
    <source>
        <dbReference type="ARBA" id="ARBA00022989"/>
    </source>
</evidence>
<keyword evidence="3 11" id="KW-0894">Sodium channel</keyword>
<dbReference type="GO" id="GO:0005886">
    <property type="term" value="C:plasma membrane"/>
    <property type="evidence" value="ECO:0007669"/>
    <property type="project" value="TreeGrafter"/>
</dbReference>
<evidence type="ECO:0000256" key="7">
    <source>
        <dbReference type="ARBA" id="ARBA00023065"/>
    </source>
</evidence>
<keyword evidence="7 11" id="KW-0406">Ion transport</keyword>
<keyword evidence="5" id="KW-1133">Transmembrane helix</keyword>
<dbReference type="EMBL" id="CACRXK020004046">
    <property type="protein sequence ID" value="CAB4001270.1"/>
    <property type="molecule type" value="Genomic_DNA"/>
</dbReference>
<dbReference type="PROSITE" id="PS01206">
    <property type="entry name" value="ASC"/>
    <property type="match status" value="1"/>
</dbReference>
<dbReference type="InterPro" id="IPR020903">
    <property type="entry name" value="ENaC_CS"/>
</dbReference>
<comment type="subcellular location">
    <subcellularLocation>
        <location evidence="1">Membrane</location>
        <topology evidence="1">Multi-pass membrane protein</topology>
    </subcellularLocation>
</comment>
<evidence type="ECO:0000256" key="4">
    <source>
        <dbReference type="ARBA" id="ARBA00022692"/>
    </source>
</evidence>
<keyword evidence="9 11" id="KW-0739">Sodium transport</keyword>
<evidence type="ECO:0000256" key="3">
    <source>
        <dbReference type="ARBA" id="ARBA00022461"/>
    </source>
</evidence>
<proteinExistence type="inferred from homology"/>
<evidence type="ECO:0000256" key="2">
    <source>
        <dbReference type="ARBA" id="ARBA00022448"/>
    </source>
</evidence>
<dbReference type="InterPro" id="IPR001873">
    <property type="entry name" value="ENaC"/>
</dbReference>
<comment type="caution">
    <text evidence="12">The sequence shown here is derived from an EMBL/GenBank/DDBJ whole genome shotgun (WGS) entry which is preliminary data.</text>
</comment>
<evidence type="ECO:0000313" key="12">
    <source>
        <dbReference type="EMBL" id="CAB4001270.1"/>
    </source>
</evidence>
<keyword evidence="2 11" id="KW-0813">Transport</keyword>
<name>A0A7D9E465_PARCT</name>